<dbReference type="GO" id="GO:0005085">
    <property type="term" value="F:guanyl-nucleotide exchange factor activity"/>
    <property type="evidence" value="ECO:0007669"/>
    <property type="project" value="UniProtKB-KW"/>
</dbReference>
<evidence type="ECO:0000259" key="3">
    <source>
        <dbReference type="PROSITE" id="PS50009"/>
    </source>
</evidence>
<dbReference type="InterPro" id="IPR051681">
    <property type="entry name" value="Ser/Thr_Kinases-Pseudokinases"/>
</dbReference>
<dbReference type="InterPro" id="IPR001895">
    <property type="entry name" value="RASGEF_cat_dom"/>
</dbReference>
<feature type="domain" description="N-terminal Ras-GEF" evidence="5">
    <location>
        <begin position="714"/>
        <end position="838"/>
    </location>
</feature>
<dbReference type="GO" id="GO:0005524">
    <property type="term" value="F:ATP binding"/>
    <property type="evidence" value="ECO:0007669"/>
    <property type="project" value="InterPro"/>
</dbReference>
<feature type="compositionally biased region" description="Low complexity" evidence="2">
    <location>
        <begin position="611"/>
        <end position="648"/>
    </location>
</feature>
<evidence type="ECO:0000259" key="5">
    <source>
        <dbReference type="PROSITE" id="PS50212"/>
    </source>
</evidence>
<dbReference type="GO" id="GO:0007264">
    <property type="term" value="P:small GTPase-mediated signal transduction"/>
    <property type="evidence" value="ECO:0007669"/>
    <property type="project" value="InterPro"/>
</dbReference>
<dbReference type="PROSITE" id="PS50011">
    <property type="entry name" value="PROTEIN_KINASE_DOM"/>
    <property type="match status" value="1"/>
</dbReference>
<dbReference type="EMBL" id="KN823086">
    <property type="protein sequence ID" value="KIO23358.1"/>
    <property type="molecule type" value="Genomic_DNA"/>
</dbReference>
<feature type="domain" description="Ras-GEF" evidence="3">
    <location>
        <begin position="867"/>
        <end position="1106"/>
    </location>
</feature>
<dbReference type="InterPro" id="IPR000719">
    <property type="entry name" value="Prot_kinase_dom"/>
</dbReference>
<dbReference type="STRING" id="1051891.A0A0C3KPT4"/>
<accession>A0A0C3KPT4</accession>
<feature type="domain" description="Protein kinase" evidence="4">
    <location>
        <begin position="228"/>
        <end position="498"/>
    </location>
</feature>
<dbReference type="SUPFAM" id="SSF48366">
    <property type="entry name" value="Ras GEF"/>
    <property type="match status" value="1"/>
</dbReference>
<evidence type="ECO:0000313" key="7">
    <source>
        <dbReference type="Proteomes" id="UP000054248"/>
    </source>
</evidence>
<feature type="compositionally biased region" description="Low complexity" evidence="2">
    <location>
        <begin position="658"/>
        <end position="691"/>
    </location>
</feature>
<feature type="region of interest" description="Disordered" evidence="2">
    <location>
        <begin position="573"/>
        <end position="707"/>
    </location>
</feature>
<feature type="compositionally biased region" description="Low complexity" evidence="2">
    <location>
        <begin position="515"/>
        <end position="528"/>
    </location>
</feature>
<dbReference type="SMART" id="SM00147">
    <property type="entry name" value="RasGEF"/>
    <property type="match status" value="1"/>
</dbReference>
<dbReference type="PROSITE" id="PS50009">
    <property type="entry name" value="RASGEF_CAT"/>
    <property type="match status" value="1"/>
</dbReference>
<dbReference type="PANTHER" id="PTHR44329">
    <property type="entry name" value="SERINE/THREONINE-PROTEIN KINASE TNNI3K-RELATED"/>
    <property type="match status" value="1"/>
</dbReference>
<keyword evidence="1" id="KW-0344">Guanine-nucleotide releasing factor</keyword>
<reference evidence="7" key="2">
    <citation type="submission" date="2015-01" db="EMBL/GenBank/DDBJ databases">
        <title>Evolutionary Origins and Diversification of the Mycorrhizal Mutualists.</title>
        <authorList>
            <consortium name="DOE Joint Genome Institute"/>
            <consortium name="Mycorrhizal Genomics Consortium"/>
            <person name="Kohler A."/>
            <person name="Kuo A."/>
            <person name="Nagy L.G."/>
            <person name="Floudas D."/>
            <person name="Copeland A."/>
            <person name="Barry K.W."/>
            <person name="Cichocki N."/>
            <person name="Veneault-Fourrey C."/>
            <person name="LaButti K."/>
            <person name="Lindquist E.A."/>
            <person name="Lipzen A."/>
            <person name="Lundell T."/>
            <person name="Morin E."/>
            <person name="Murat C."/>
            <person name="Riley R."/>
            <person name="Ohm R."/>
            <person name="Sun H."/>
            <person name="Tunlid A."/>
            <person name="Henrissat B."/>
            <person name="Grigoriev I.V."/>
            <person name="Hibbett D.S."/>
            <person name="Martin F."/>
        </authorList>
    </citation>
    <scope>NUCLEOTIDE SEQUENCE [LARGE SCALE GENOMIC DNA]</scope>
    <source>
        <strain evidence="7">MUT 4182</strain>
    </source>
</reference>
<dbReference type="InterPro" id="IPR000651">
    <property type="entry name" value="Ras-like_Gua-exchang_fac_N"/>
</dbReference>
<evidence type="ECO:0000313" key="6">
    <source>
        <dbReference type="EMBL" id="KIO23358.1"/>
    </source>
</evidence>
<protein>
    <submittedName>
        <fullName evidence="6">Uncharacterized protein</fullName>
    </submittedName>
</protein>
<dbReference type="AlphaFoldDB" id="A0A0C3KPT4"/>
<dbReference type="SUPFAM" id="SSF56112">
    <property type="entry name" value="Protein kinase-like (PK-like)"/>
    <property type="match status" value="1"/>
</dbReference>
<dbReference type="CDD" id="cd21037">
    <property type="entry name" value="MLKL_NTD"/>
    <property type="match status" value="1"/>
</dbReference>
<dbReference type="InterPro" id="IPR011009">
    <property type="entry name" value="Kinase-like_dom_sf"/>
</dbReference>
<dbReference type="OrthoDB" id="4062651at2759"/>
<dbReference type="InterPro" id="IPR059179">
    <property type="entry name" value="MLKL-like_MCAfunc"/>
</dbReference>
<dbReference type="PANTHER" id="PTHR44329:SF214">
    <property type="entry name" value="PROTEIN KINASE DOMAIN-CONTAINING PROTEIN"/>
    <property type="match status" value="1"/>
</dbReference>
<feature type="region of interest" description="Disordered" evidence="2">
    <location>
        <begin position="505"/>
        <end position="548"/>
    </location>
</feature>
<dbReference type="Gene3D" id="1.10.840.10">
    <property type="entry name" value="Ras guanine-nucleotide exchange factors catalytic domain"/>
    <property type="match status" value="1"/>
</dbReference>
<dbReference type="InterPro" id="IPR023578">
    <property type="entry name" value="Ras_GEF_dom_sf"/>
</dbReference>
<evidence type="ECO:0000259" key="4">
    <source>
        <dbReference type="PROSITE" id="PS50011"/>
    </source>
</evidence>
<evidence type="ECO:0000256" key="2">
    <source>
        <dbReference type="SAM" id="MobiDB-lite"/>
    </source>
</evidence>
<reference evidence="6 7" key="1">
    <citation type="submission" date="2014-04" db="EMBL/GenBank/DDBJ databases">
        <authorList>
            <consortium name="DOE Joint Genome Institute"/>
            <person name="Kuo A."/>
            <person name="Girlanda M."/>
            <person name="Perotto S."/>
            <person name="Kohler A."/>
            <person name="Nagy L.G."/>
            <person name="Floudas D."/>
            <person name="Copeland A."/>
            <person name="Barry K.W."/>
            <person name="Cichocki N."/>
            <person name="Veneault-Fourrey C."/>
            <person name="LaButti K."/>
            <person name="Lindquist E.A."/>
            <person name="Lipzen A."/>
            <person name="Lundell T."/>
            <person name="Morin E."/>
            <person name="Murat C."/>
            <person name="Sun H."/>
            <person name="Tunlid A."/>
            <person name="Henrissat B."/>
            <person name="Grigoriev I.V."/>
            <person name="Hibbett D.S."/>
            <person name="Martin F."/>
            <person name="Nordberg H.P."/>
            <person name="Cantor M.N."/>
            <person name="Hua S.X."/>
        </authorList>
    </citation>
    <scope>NUCLEOTIDE SEQUENCE [LARGE SCALE GENOMIC DNA]</scope>
    <source>
        <strain evidence="6 7">MUT 4182</strain>
    </source>
</reference>
<dbReference type="InterPro" id="IPR008266">
    <property type="entry name" value="Tyr_kinase_AS"/>
</dbReference>
<name>A0A0C3KPT4_9AGAM</name>
<dbReference type="Pfam" id="PF00617">
    <property type="entry name" value="RasGEF"/>
    <property type="match status" value="1"/>
</dbReference>
<dbReference type="Proteomes" id="UP000054248">
    <property type="component" value="Unassembled WGS sequence"/>
</dbReference>
<dbReference type="Gene3D" id="1.20.870.10">
    <property type="entry name" value="Son of sevenless (SoS) protein Chain: S domain 1"/>
    <property type="match status" value="1"/>
</dbReference>
<dbReference type="InterPro" id="IPR001245">
    <property type="entry name" value="Ser-Thr/Tyr_kinase_cat_dom"/>
</dbReference>
<dbReference type="PROSITE" id="PS00109">
    <property type="entry name" value="PROTEIN_KINASE_TYR"/>
    <property type="match status" value="1"/>
</dbReference>
<dbReference type="Gene3D" id="1.10.510.10">
    <property type="entry name" value="Transferase(Phosphotransferase) domain 1"/>
    <property type="match status" value="1"/>
</dbReference>
<gene>
    <name evidence="6" type="ORF">M407DRAFT_27138</name>
</gene>
<proteinExistence type="predicted"/>
<keyword evidence="7" id="KW-1185">Reference proteome</keyword>
<dbReference type="GO" id="GO:0004674">
    <property type="term" value="F:protein serine/threonine kinase activity"/>
    <property type="evidence" value="ECO:0007669"/>
    <property type="project" value="TreeGrafter"/>
</dbReference>
<organism evidence="6 7">
    <name type="scientific">Tulasnella calospora MUT 4182</name>
    <dbReference type="NCBI Taxonomy" id="1051891"/>
    <lineage>
        <taxon>Eukaryota</taxon>
        <taxon>Fungi</taxon>
        <taxon>Dikarya</taxon>
        <taxon>Basidiomycota</taxon>
        <taxon>Agaricomycotina</taxon>
        <taxon>Agaricomycetes</taxon>
        <taxon>Cantharellales</taxon>
        <taxon>Tulasnellaceae</taxon>
        <taxon>Tulasnella</taxon>
    </lineage>
</organism>
<dbReference type="PROSITE" id="PS50212">
    <property type="entry name" value="RASGEF_NTER"/>
    <property type="match status" value="1"/>
</dbReference>
<dbReference type="Pfam" id="PF07714">
    <property type="entry name" value="PK_Tyr_Ser-Thr"/>
    <property type="match status" value="1"/>
</dbReference>
<sequence length="1125" mass="126324">MDLGLSDILSLTGIPGLGAAAAAVEMLEAGLNEARIYREQCKNLCTNASTLLVALDEQKKRELHNAAVNDAASEIELVCNSAYKRMQEWRRLGRVKTFLSRDEIRADLERLEKRLELVARKFSITTQMEIVREQEFQRGFAESQMHDMEELKGMLRTIIRDPNGLNEISNLRPAEVQSIIVSVQEELQNERPRATQSPGHRQAKIELERGLLEIRKRTGILPPLADLTKEVRRIGDAPFDSGMTADIWLGEWLGEQVALKALRNIGAMNEKAKNHVLREVEIWRGLQHRHVLRLYGMCYFTPFVYLVSPLAVNGNALRYVELNPEADRIKLLAGASSGLAYLHTRHPPVVHGDLRAANILVLEGGEACISDFGLARLEEVAENTTSTSLNTAGACRWMAPELVNPELVYSSEARRTTATDVWSFGMAAFELFTGRRPYDHRPMDVHVIQDIDRQFRHPRPRGTVENRGLSDEVWDMMCRCWQQDPVRRPKMSEVALFFARLAGRPGSSHIRDRSASQSSFTSETSGPSRTSRITPLTPNFPPVASPKQILTGLPEEDEDEEIGWISEVMARVGDEASSPPPDKLLSPAQAMPARPALGTGDSDRGHPYANPYPSSVSSSSHSPEPLPPSSQSIRSFESSYTTDSSSSFHSHDRTAPQSMTSSTMTTRPPGASGFRSGSGFTSTMSGFSRTSINEDDEEPDWPSTGPFEVHLSEDGKSVETATLDGAVRLLALSSSISFRDIRQTFFRVYPTFTDDAEVFESLREQFRMAGLSEVSPQRRAKIRFHVIALLRDWIELQPLVLSNGTIVDRMRAFASSVTEPEPLARKATELLKLLKFSPEIPRPQRQQSLSTLSTHSGAGDIKWSKLTPIEMATQLTAIEGQLFRDITVMDCLVYFQGTKDTGAHGVEAFRDKNTRLSNWIQVILLKCPSVEMRSDVYKRFAQVASICRKMGNFSSMSAIVVALKSVGIDRLEETKRGIPRDIQRELQENSALLDHNNRAYQKMLEKYDGPVIPILHVHLHNIKYNYSSMPSFVKGSSGQTLINFKRYTKLLHRIDALLRYQDSHFAISDNFQHMKCVDNQLRSSSVQPDPSLDRWIEKKSQEVAEKERKDRHLFSNEIARLRGGT</sequence>
<dbReference type="HOGENOM" id="CLU_010249_0_0_1"/>
<evidence type="ECO:0000256" key="1">
    <source>
        <dbReference type="PROSITE-ProRule" id="PRU00168"/>
    </source>
</evidence>
<dbReference type="InterPro" id="IPR036964">
    <property type="entry name" value="RASGEF_cat_dom_sf"/>
</dbReference>